<evidence type="ECO:0000256" key="3">
    <source>
        <dbReference type="ARBA" id="ARBA00022676"/>
    </source>
</evidence>
<dbReference type="Proteomes" id="UP000887578">
    <property type="component" value="Unplaced"/>
</dbReference>
<evidence type="ECO:0000256" key="6">
    <source>
        <dbReference type="ARBA" id="ARBA00022989"/>
    </source>
</evidence>
<keyword evidence="7 8" id="KW-0472">Membrane</keyword>
<keyword evidence="5 8" id="KW-0812">Transmembrane</keyword>
<keyword evidence="4" id="KW-0808">Transferase</keyword>
<dbReference type="PANTHER" id="PTHR31488:SF3">
    <property type="entry name" value="C-MANNOSYLTRANSFERASE DPY19L3"/>
    <property type="match status" value="1"/>
</dbReference>
<sequence length="186" mass="21173">MKWTFSIEADSHIWTFVKAKLGLPADAIPFETALYICHGAFAFIDFGFFERTTSFGMLPIYCGVLVIAIGFVLKHLYNNFITSTKSSISPDTNSPKTENDFFNEPIIFVVGQSILTGIMAILTLRMKYVWFPQIAIISAHGFKAFDKWIGKFPKYAIILGIIWLSATKQYEIYQQQMANEQNLGWD</sequence>
<evidence type="ECO:0000313" key="9">
    <source>
        <dbReference type="Proteomes" id="UP000887578"/>
    </source>
</evidence>
<feature type="transmembrane region" description="Helical" evidence="8">
    <location>
        <begin position="32"/>
        <end position="49"/>
    </location>
</feature>
<evidence type="ECO:0000256" key="8">
    <source>
        <dbReference type="SAM" id="Phobius"/>
    </source>
</evidence>
<comment type="subcellular location">
    <subcellularLocation>
        <location evidence="1">Membrane</location>
        <topology evidence="1">Multi-pass membrane protein</topology>
    </subcellularLocation>
</comment>
<accession>A0A914PCT2</accession>
<keyword evidence="3" id="KW-0328">Glycosyltransferase</keyword>
<reference evidence="10" key="1">
    <citation type="submission" date="2022-11" db="UniProtKB">
        <authorList>
            <consortium name="WormBaseParasite"/>
        </authorList>
    </citation>
    <scope>IDENTIFICATION</scope>
</reference>
<dbReference type="PANTHER" id="PTHR31488">
    <property type="entry name" value="DPY-19-LIKE 1, LIKE (H. SAPIENS)"/>
    <property type="match status" value="1"/>
</dbReference>
<feature type="transmembrane region" description="Helical" evidence="8">
    <location>
        <begin position="56"/>
        <end position="77"/>
    </location>
</feature>
<evidence type="ECO:0000256" key="1">
    <source>
        <dbReference type="ARBA" id="ARBA00004141"/>
    </source>
</evidence>
<dbReference type="Pfam" id="PF10034">
    <property type="entry name" value="Dpy19"/>
    <property type="match status" value="1"/>
</dbReference>
<evidence type="ECO:0000256" key="2">
    <source>
        <dbReference type="ARBA" id="ARBA00008744"/>
    </source>
</evidence>
<organism evidence="9 10">
    <name type="scientific">Panagrolaimus davidi</name>
    <dbReference type="NCBI Taxonomy" id="227884"/>
    <lineage>
        <taxon>Eukaryota</taxon>
        <taxon>Metazoa</taxon>
        <taxon>Ecdysozoa</taxon>
        <taxon>Nematoda</taxon>
        <taxon>Chromadorea</taxon>
        <taxon>Rhabditida</taxon>
        <taxon>Tylenchina</taxon>
        <taxon>Panagrolaimomorpha</taxon>
        <taxon>Panagrolaimoidea</taxon>
        <taxon>Panagrolaimidae</taxon>
        <taxon>Panagrolaimus</taxon>
    </lineage>
</organism>
<dbReference type="GO" id="GO:0000030">
    <property type="term" value="F:mannosyltransferase activity"/>
    <property type="evidence" value="ECO:0007669"/>
    <property type="project" value="TreeGrafter"/>
</dbReference>
<evidence type="ECO:0000256" key="4">
    <source>
        <dbReference type="ARBA" id="ARBA00022679"/>
    </source>
</evidence>
<dbReference type="WBParaSite" id="PDA_v2.g13224.t1">
    <property type="protein sequence ID" value="PDA_v2.g13224.t1"/>
    <property type="gene ID" value="PDA_v2.g13224"/>
</dbReference>
<name>A0A914PCT2_9BILA</name>
<proteinExistence type="inferred from homology"/>
<feature type="transmembrane region" description="Helical" evidence="8">
    <location>
        <begin position="106"/>
        <end position="124"/>
    </location>
</feature>
<dbReference type="GO" id="GO:0005637">
    <property type="term" value="C:nuclear inner membrane"/>
    <property type="evidence" value="ECO:0007669"/>
    <property type="project" value="TreeGrafter"/>
</dbReference>
<evidence type="ECO:0000313" key="10">
    <source>
        <dbReference type="WBParaSite" id="PDA_v2.g13224.t1"/>
    </source>
</evidence>
<evidence type="ECO:0000256" key="7">
    <source>
        <dbReference type="ARBA" id="ARBA00023136"/>
    </source>
</evidence>
<dbReference type="InterPro" id="IPR018732">
    <property type="entry name" value="Dpy-19/Dpy-19-like"/>
</dbReference>
<comment type="similarity">
    <text evidence="2">Belongs to the dpy-19 family.</text>
</comment>
<evidence type="ECO:0000256" key="5">
    <source>
        <dbReference type="ARBA" id="ARBA00022692"/>
    </source>
</evidence>
<protein>
    <submittedName>
        <fullName evidence="10">Uncharacterized protein</fullName>
    </submittedName>
</protein>
<dbReference type="AlphaFoldDB" id="A0A914PCT2"/>
<keyword evidence="9" id="KW-1185">Reference proteome</keyword>
<keyword evidence="6 8" id="KW-1133">Transmembrane helix</keyword>